<feature type="domain" description="Amidohydrolase-related" evidence="2">
    <location>
        <begin position="14"/>
        <end position="251"/>
    </location>
</feature>
<name>A0A1F7F779_UNCRA</name>
<dbReference type="Gene3D" id="3.20.20.140">
    <property type="entry name" value="Metal-dependent hydrolases"/>
    <property type="match status" value="1"/>
</dbReference>
<evidence type="ECO:0000313" key="4">
    <source>
        <dbReference type="Proteomes" id="UP000179243"/>
    </source>
</evidence>
<dbReference type="Proteomes" id="UP000179243">
    <property type="component" value="Unassembled WGS sequence"/>
</dbReference>
<dbReference type="InterPro" id="IPR032465">
    <property type="entry name" value="ACMSD"/>
</dbReference>
<dbReference type="Pfam" id="PF04909">
    <property type="entry name" value="Amidohydro_2"/>
    <property type="match status" value="1"/>
</dbReference>
<accession>A0A1F7F779</accession>
<dbReference type="SUPFAM" id="SSF51556">
    <property type="entry name" value="Metallo-dependent hydrolases"/>
    <property type="match status" value="1"/>
</dbReference>
<dbReference type="GO" id="GO:0016787">
    <property type="term" value="F:hydrolase activity"/>
    <property type="evidence" value="ECO:0007669"/>
    <property type="project" value="InterPro"/>
</dbReference>
<evidence type="ECO:0000256" key="1">
    <source>
        <dbReference type="ARBA" id="ARBA00023239"/>
    </source>
</evidence>
<keyword evidence="1" id="KW-0456">Lyase</keyword>
<dbReference type="GO" id="GO:0005737">
    <property type="term" value="C:cytoplasm"/>
    <property type="evidence" value="ECO:0007669"/>
    <property type="project" value="TreeGrafter"/>
</dbReference>
<reference evidence="3 4" key="1">
    <citation type="journal article" date="2016" name="Nat. Commun.">
        <title>Thousands of microbial genomes shed light on interconnected biogeochemical processes in an aquifer system.</title>
        <authorList>
            <person name="Anantharaman K."/>
            <person name="Brown C.T."/>
            <person name="Hug L.A."/>
            <person name="Sharon I."/>
            <person name="Castelle C.J."/>
            <person name="Probst A.J."/>
            <person name="Thomas B.C."/>
            <person name="Singh A."/>
            <person name="Wilkins M.J."/>
            <person name="Karaoz U."/>
            <person name="Brodie E.L."/>
            <person name="Williams K.H."/>
            <person name="Hubbard S.S."/>
            <person name="Banfield J.F."/>
        </authorList>
    </citation>
    <scope>NUCLEOTIDE SEQUENCE [LARGE SCALE GENOMIC DNA]</scope>
</reference>
<protein>
    <recommendedName>
        <fullName evidence="2">Amidohydrolase-related domain-containing protein</fullName>
    </recommendedName>
</protein>
<proteinExistence type="predicted"/>
<evidence type="ECO:0000259" key="2">
    <source>
        <dbReference type="Pfam" id="PF04909"/>
    </source>
</evidence>
<dbReference type="PANTHER" id="PTHR21240">
    <property type="entry name" value="2-AMINO-3-CARBOXYLMUCONATE-6-SEMIALDEHYDE DECARBOXYLASE"/>
    <property type="match status" value="1"/>
</dbReference>
<dbReference type="EMBL" id="MFYX01000109">
    <property type="protein sequence ID" value="OGK02377.1"/>
    <property type="molecule type" value="Genomic_DNA"/>
</dbReference>
<dbReference type="PANTHER" id="PTHR21240:SF28">
    <property type="entry name" value="ISO-OROTATE DECARBOXYLASE (EUROFUNG)"/>
    <property type="match status" value="1"/>
</dbReference>
<sequence length="256" mass="28524">MIDAHVNVTHNGKWFSTGHDASFQRLDDQMAAAKVEKAVIISMPGATTNAFIASLVEKYPGRFKGLGHIDFSKDIRKEINEIAAMGLSGVKIHPRLQGVNVCEAKFSLLWEELNARNMPVLVDGFYTVSNPNLRIGDLLPLAYEPMVKKYPDLTVVLAHAGAHRVMDTFFMCRSNPGFYTDISYSPSFFKGSSVYNDLRFLAEKTGNKVLFGSDFPEVSIEEAKKEFFELSGTLDVGIRERIAHGNAHDLFWKGLS</sequence>
<gene>
    <name evidence="3" type="ORF">A2519_16030</name>
</gene>
<dbReference type="GO" id="GO:0016831">
    <property type="term" value="F:carboxy-lyase activity"/>
    <property type="evidence" value="ECO:0007669"/>
    <property type="project" value="InterPro"/>
</dbReference>
<evidence type="ECO:0000313" key="3">
    <source>
        <dbReference type="EMBL" id="OGK02377.1"/>
    </source>
</evidence>
<dbReference type="InterPro" id="IPR032466">
    <property type="entry name" value="Metal_Hydrolase"/>
</dbReference>
<organism evidence="3 4">
    <name type="scientific">Candidatus Raymondbacteria bacterium RIFOXYD12_FULL_49_13</name>
    <dbReference type="NCBI Taxonomy" id="1817890"/>
    <lineage>
        <taxon>Bacteria</taxon>
        <taxon>Raymondiibacteriota</taxon>
    </lineage>
</organism>
<dbReference type="AlphaFoldDB" id="A0A1F7F779"/>
<dbReference type="InterPro" id="IPR006680">
    <property type="entry name" value="Amidohydro-rel"/>
</dbReference>
<comment type="caution">
    <text evidence="3">The sequence shown here is derived from an EMBL/GenBank/DDBJ whole genome shotgun (WGS) entry which is preliminary data.</text>
</comment>
<dbReference type="GO" id="GO:0019748">
    <property type="term" value="P:secondary metabolic process"/>
    <property type="evidence" value="ECO:0007669"/>
    <property type="project" value="TreeGrafter"/>
</dbReference>